<dbReference type="CDD" id="cd00146">
    <property type="entry name" value="PKD"/>
    <property type="match status" value="1"/>
</dbReference>
<gene>
    <name evidence="2" type="ORF">E4633_18955</name>
</gene>
<protein>
    <submittedName>
        <fullName evidence="2">PKD domain-containing protein</fullName>
    </submittedName>
</protein>
<proteinExistence type="predicted"/>
<evidence type="ECO:0000313" key="2">
    <source>
        <dbReference type="EMBL" id="TGU70277.1"/>
    </source>
</evidence>
<sequence>MTAATDLVTTPYYTPFDFGASFAQKADNSVAGEMRDCGECHVGGGAMEYMIDPTKTVSATYDATKRTSLRDYVFGTAVTAFNALIDIFNTDTTKRGDVVVQDYKNVNGVLEMDCLICHQNDYSWDKRRDAVRKGEFDASRAVGSKLAFSAKDGMNVFYNSTTVSTNASNQLVANMEYKIVGKPTSNQCSSCHLGNTIETKNATTGVVTVTGGEKYQVDWKKRGEMWTQNGTILDVHGAIGCMGCHERTGDKAGATANVGTSGNIVDAGVAKLGLCDPAKGGASPFDAMWNKMDKVEFKDCKGCHEYTTAPAFATFGAPSSKGAHDRAGLTANIVYDKTGAQVSHIDLIDCTACHIRKDGFSGGAFVDGTGADEEGRLAVHDTEYVAKGDMANGVALSWGQDGKIYAANLLTSFFWRDMNGLKTANGGLDANNDGREAGMDPLLQTHVANINRLNGLHALTADGVVNAAEIATQQAALSAGIRAQLGNGTTQATNAFLPKLSFLMVPFKASHNIASADRAWGKNGCKECHAAGAGFYNGAYPINGNMDGKFSFDSNQVTTFTKVNGLVDVTDSHPNVITKDGTRSLPIPILTKFDTPYVQTATAGQTLRNIDRSEVLYEKTFQTVKQDWVTSIEGGAIAAACTADGSSPFYCEDAAIIFNAAKKGATSTLGWTLKVDAKDSNGVVTSRTVQVMNDKVASVDTLVAELGTVGGNYFTVTAINKATGTVAVAPAVNNAIKLERIGTYQIRINKASDVGPFGLKGALWTAAPIVRPSGTYNTRDQYVAYLNGIDAAAFGVGQAPVAGIAAVNGESGTIAAPLTVNVGKTFALAAGITPAAGAAFKWQTNAGDVDANTTQADANTIITAPTAASTSITFKKVGTYRVALTVTNVDGATATSYKLVNVTNPVYIAVTSTTTAPVTTTIAATATRPAYSYTVQQTKVPVSFPVTPPTYDKVRFFWGDGSSSTTLTALDFATANGAGGVAHVYNRYSKYLNASTGKYTYKTTIQLFNGSTLVSSQSVKVEVP</sequence>
<dbReference type="SUPFAM" id="SSF49299">
    <property type="entry name" value="PKD domain"/>
    <property type="match status" value="1"/>
</dbReference>
<dbReference type="AlphaFoldDB" id="A0A4S1CAE7"/>
<dbReference type="SUPFAM" id="SSF48695">
    <property type="entry name" value="Multiheme cytochromes"/>
    <property type="match status" value="1"/>
</dbReference>
<name>A0A4S1CAE7_9BACT</name>
<dbReference type="Gene3D" id="2.60.40.10">
    <property type="entry name" value="Immunoglobulins"/>
    <property type="match status" value="1"/>
</dbReference>
<dbReference type="PANTHER" id="PTHR35038">
    <property type="entry name" value="DISSIMILATORY SULFITE REDUCTASE SIRA"/>
    <property type="match status" value="1"/>
</dbReference>
<evidence type="ECO:0000256" key="1">
    <source>
        <dbReference type="ARBA" id="ARBA00022729"/>
    </source>
</evidence>
<dbReference type="InterPro" id="IPR035986">
    <property type="entry name" value="PKD_dom_sf"/>
</dbReference>
<dbReference type="InterPro" id="IPR036280">
    <property type="entry name" value="Multihaem_cyt_sf"/>
</dbReference>
<dbReference type="Proteomes" id="UP000306416">
    <property type="component" value="Unassembled WGS sequence"/>
</dbReference>
<dbReference type="EMBL" id="SRSC01000005">
    <property type="protein sequence ID" value="TGU70277.1"/>
    <property type="molecule type" value="Genomic_DNA"/>
</dbReference>
<dbReference type="InterPro" id="IPR051829">
    <property type="entry name" value="Multiheme_Cytochr_ET"/>
</dbReference>
<comment type="caution">
    <text evidence="2">The sequence shown here is derived from an EMBL/GenBank/DDBJ whole genome shotgun (WGS) entry which is preliminary data.</text>
</comment>
<dbReference type="InterPro" id="IPR013783">
    <property type="entry name" value="Ig-like_fold"/>
</dbReference>
<accession>A0A4S1CAE7</accession>
<reference evidence="2 3" key="1">
    <citation type="submission" date="2019-04" db="EMBL/GenBank/DDBJ databases">
        <title>Geobacter oryzae sp. nov., ferric-reducing bacteria isolated from paddy soil.</title>
        <authorList>
            <person name="Xu Z."/>
            <person name="Masuda Y."/>
            <person name="Itoh H."/>
            <person name="Senoo K."/>
        </authorList>
    </citation>
    <scope>NUCLEOTIDE SEQUENCE [LARGE SCALE GENOMIC DNA]</scope>
    <source>
        <strain evidence="2 3">Red111</strain>
    </source>
</reference>
<keyword evidence="1" id="KW-0732">Signal</keyword>
<evidence type="ECO:0000313" key="3">
    <source>
        <dbReference type="Proteomes" id="UP000306416"/>
    </source>
</evidence>
<keyword evidence="3" id="KW-1185">Reference proteome</keyword>
<organism evidence="2 3">
    <name type="scientific">Geomonas terrae</name>
    <dbReference type="NCBI Taxonomy" id="2562681"/>
    <lineage>
        <taxon>Bacteria</taxon>
        <taxon>Pseudomonadati</taxon>
        <taxon>Thermodesulfobacteriota</taxon>
        <taxon>Desulfuromonadia</taxon>
        <taxon>Geobacterales</taxon>
        <taxon>Geobacteraceae</taxon>
        <taxon>Geomonas</taxon>
    </lineage>
</organism>